<dbReference type="AlphaFoldDB" id="A0A1H6TTY2"/>
<evidence type="ECO:0000313" key="2">
    <source>
        <dbReference type="Proteomes" id="UP000199532"/>
    </source>
</evidence>
<sequence length="192" mass="21738">MTCRKISEKNGKKYFGKNSFAVFLIIFLLNQVGYAQVFDLNNVVLFKTGTSSKGLIWGQSTSTECEELFGKPTSKESFYSEMDEDTLQLYKYGKNELYFDKGVLRIFDLVDALMSIGDSKGNTFKIGDILKIKNGVKTFAGFRINDKPGNSRNLNYQGSIFLNLKRKNIVMDSGIEFLFDTKNTLFSIALLD</sequence>
<name>A0A1H6TTY2_9BACT</name>
<dbReference type="RefSeq" id="WP_143072087.1">
    <property type="nucleotide sequence ID" value="NZ_FNXY01000003.1"/>
</dbReference>
<proteinExistence type="predicted"/>
<dbReference type="Proteomes" id="UP000199532">
    <property type="component" value="Unassembled WGS sequence"/>
</dbReference>
<organism evidence="1 2">
    <name type="scientific">Dyadobacter koreensis</name>
    <dbReference type="NCBI Taxonomy" id="408657"/>
    <lineage>
        <taxon>Bacteria</taxon>
        <taxon>Pseudomonadati</taxon>
        <taxon>Bacteroidota</taxon>
        <taxon>Cytophagia</taxon>
        <taxon>Cytophagales</taxon>
        <taxon>Spirosomataceae</taxon>
        <taxon>Dyadobacter</taxon>
    </lineage>
</organism>
<reference evidence="1 2" key="1">
    <citation type="submission" date="2016-10" db="EMBL/GenBank/DDBJ databases">
        <authorList>
            <person name="de Groot N.N."/>
        </authorList>
    </citation>
    <scope>NUCLEOTIDE SEQUENCE [LARGE SCALE GENOMIC DNA]</scope>
    <source>
        <strain evidence="1 2">DSM 19938</strain>
    </source>
</reference>
<accession>A0A1H6TTY2</accession>
<dbReference type="OrthoDB" id="958864at2"/>
<keyword evidence="2" id="KW-1185">Reference proteome</keyword>
<evidence type="ECO:0000313" key="1">
    <source>
        <dbReference type="EMBL" id="SEI83519.1"/>
    </source>
</evidence>
<dbReference type="EMBL" id="FNXY01000003">
    <property type="protein sequence ID" value="SEI83519.1"/>
    <property type="molecule type" value="Genomic_DNA"/>
</dbReference>
<gene>
    <name evidence="1" type="ORF">SAMN04487995_2420</name>
</gene>
<protein>
    <submittedName>
        <fullName evidence="1">Uncharacterized protein</fullName>
    </submittedName>
</protein>